<dbReference type="Proteomes" id="UP001549076">
    <property type="component" value="Unassembled WGS sequence"/>
</dbReference>
<dbReference type="InterPro" id="IPR029039">
    <property type="entry name" value="Flavoprotein-like_sf"/>
</dbReference>
<evidence type="ECO:0000256" key="2">
    <source>
        <dbReference type="ARBA" id="ARBA00023002"/>
    </source>
</evidence>
<dbReference type="PANTHER" id="PTHR10204:SF34">
    <property type="entry name" value="NAD(P)H DEHYDROGENASE [QUINONE] 1 ISOFORM 1"/>
    <property type="match status" value="1"/>
</dbReference>
<evidence type="ECO:0000313" key="6">
    <source>
        <dbReference type="Proteomes" id="UP001549076"/>
    </source>
</evidence>
<dbReference type="Gene3D" id="3.40.50.360">
    <property type="match status" value="1"/>
</dbReference>
<evidence type="ECO:0000313" key="5">
    <source>
        <dbReference type="EMBL" id="MET3791447.1"/>
    </source>
</evidence>
<dbReference type="RefSeq" id="WP_354193769.1">
    <property type="nucleotide sequence ID" value="NZ_JBEPML010000004.1"/>
</dbReference>
<feature type="compositionally biased region" description="Basic and acidic residues" evidence="3">
    <location>
        <begin position="234"/>
        <end position="247"/>
    </location>
</feature>
<dbReference type="EC" id="1.6.5.2" evidence="5"/>
<reference evidence="5 6" key="1">
    <citation type="submission" date="2024-06" db="EMBL/GenBank/DDBJ databases">
        <title>Genomic Encyclopedia of Type Strains, Phase IV (KMG-IV): sequencing the most valuable type-strain genomes for metagenomic binning, comparative biology and taxonomic classification.</title>
        <authorList>
            <person name="Goeker M."/>
        </authorList>
    </citation>
    <scope>NUCLEOTIDE SEQUENCE [LARGE SCALE GENOMIC DNA]</scope>
    <source>
        <strain evidence="5 6">DSM 27865</strain>
    </source>
</reference>
<dbReference type="InterPro" id="IPR003680">
    <property type="entry name" value="Flavodoxin_fold"/>
</dbReference>
<comment type="similarity">
    <text evidence="1">Belongs to the NAD(P)H dehydrogenase (quinone) family.</text>
</comment>
<comment type="caution">
    <text evidence="5">The sequence shown here is derived from an EMBL/GenBank/DDBJ whole genome shotgun (WGS) entry which is preliminary data.</text>
</comment>
<keyword evidence="2 5" id="KW-0560">Oxidoreductase</keyword>
<evidence type="ECO:0000256" key="3">
    <source>
        <dbReference type="SAM" id="MobiDB-lite"/>
    </source>
</evidence>
<organism evidence="5 6">
    <name type="scientific">Aquamicrobium terrae</name>
    <dbReference type="NCBI Taxonomy" id="1324945"/>
    <lineage>
        <taxon>Bacteria</taxon>
        <taxon>Pseudomonadati</taxon>
        <taxon>Pseudomonadota</taxon>
        <taxon>Alphaproteobacteria</taxon>
        <taxon>Hyphomicrobiales</taxon>
        <taxon>Phyllobacteriaceae</taxon>
        <taxon>Aquamicrobium</taxon>
    </lineage>
</organism>
<dbReference type="SUPFAM" id="SSF52218">
    <property type="entry name" value="Flavoproteins"/>
    <property type="match status" value="1"/>
</dbReference>
<dbReference type="PANTHER" id="PTHR10204">
    <property type="entry name" value="NAD P H OXIDOREDUCTASE-RELATED"/>
    <property type="match status" value="1"/>
</dbReference>
<accession>A0ABV2MXB6</accession>
<name>A0ABV2MXB6_9HYPH</name>
<protein>
    <submittedName>
        <fullName evidence="5">NAD(P)H dehydrogenase (Quinone)</fullName>
        <ecNumber evidence="5">1.6.5.2</ecNumber>
    </submittedName>
</protein>
<feature type="domain" description="Flavodoxin-like fold" evidence="4">
    <location>
        <begin position="1"/>
        <end position="205"/>
    </location>
</feature>
<keyword evidence="6" id="KW-1185">Reference proteome</keyword>
<dbReference type="GO" id="GO:0003955">
    <property type="term" value="F:NAD(P)H dehydrogenase (quinone) activity"/>
    <property type="evidence" value="ECO:0007669"/>
    <property type="project" value="UniProtKB-EC"/>
</dbReference>
<evidence type="ECO:0000259" key="4">
    <source>
        <dbReference type="Pfam" id="PF02525"/>
    </source>
</evidence>
<gene>
    <name evidence="5" type="ORF">ABID37_001655</name>
</gene>
<dbReference type="InterPro" id="IPR051545">
    <property type="entry name" value="NAD(P)H_dehydrogenase_qn"/>
</dbReference>
<sequence length="247" mass="27159">MKVFVVSATPEANSFVASMARSSVETMRALGHDVVHSDLYAMGWNPVASAADFGSRANGDYLTYALEQRHNVAERTIAADIRAELDKLMAADLLILNFPIYWFSTPAILKGWIDRVLVSGLCYGGRRIYDKGGMVGKRAFVGLTLGGREHMFGEGAIHGPIEHLLKPLVQGTLGYVGYDVIKPFIGWHIPYITPEARAGILADYEACLHKLDSRPILPMPSMETFNADMSPRAPAERPLAEEERQAP</sequence>
<dbReference type="EMBL" id="JBEPML010000004">
    <property type="protein sequence ID" value="MET3791447.1"/>
    <property type="molecule type" value="Genomic_DNA"/>
</dbReference>
<evidence type="ECO:0000256" key="1">
    <source>
        <dbReference type="ARBA" id="ARBA00006252"/>
    </source>
</evidence>
<feature type="region of interest" description="Disordered" evidence="3">
    <location>
        <begin position="223"/>
        <end position="247"/>
    </location>
</feature>
<dbReference type="Pfam" id="PF02525">
    <property type="entry name" value="Flavodoxin_2"/>
    <property type="match status" value="1"/>
</dbReference>
<proteinExistence type="inferred from homology"/>